<name>A0ABX0X9Z3_9BACT</name>
<dbReference type="EMBL" id="JAATJH010000002">
    <property type="protein sequence ID" value="NJC25865.1"/>
    <property type="molecule type" value="Genomic_DNA"/>
</dbReference>
<comment type="caution">
    <text evidence="1">The sequence shown here is derived from an EMBL/GenBank/DDBJ whole genome shotgun (WGS) entry which is preliminary data.</text>
</comment>
<sequence length="37" mass="4189">MAQMMPPVPSILRPQLIQLVVNPRAAVKSNLIFNHTY</sequence>
<protein>
    <submittedName>
        <fullName evidence="1">Uncharacterized protein</fullName>
    </submittedName>
</protein>
<accession>A0ABX0X9Z3</accession>
<gene>
    <name evidence="1" type="ORF">GGR27_001364</name>
</gene>
<dbReference type="Proteomes" id="UP000770785">
    <property type="component" value="Unassembled WGS sequence"/>
</dbReference>
<proteinExistence type="predicted"/>
<reference evidence="1 2" key="1">
    <citation type="submission" date="2020-03" db="EMBL/GenBank/DDBJ databases">
        <title>Genomic Encyclopedia of Type Strains, Phase IV (KMG-IV): sequencing the most valuable type-strain genomes for metagenomic binning, comparative biology and taxonomic classification.</title>
        <authorList>
            <person name="Goeker M."/>
        </authorList>
    </citation>
    <scope>NUCLEOTIDE SEQUENCE [LARGE SCALE GENOMIC DNA]</scope>
    <source>
        <strain evidence="1 2">DSM 105096</strain>
    </source>
</reference>
<organism evidence="1 2">
    <name type="scientific">Neolewinella antarctica</name>
    <dbReference type="NCBI Taxonomy" id="442734"/>
    <lineage>
        <taxon>Bacteria</taxon>
        <taxon>Pseudomonadati</taxon>
        <taxon>Bacteroidota</taxon>
        <taxon>Saprospiria</taxon>
        <taxon>Saprospirales</taxon>
        <taxon>Lewinellaceae</taxon>
        <taxon>Neolewinella</taxon>
    </lineage>
</organism>
<keyword evidence="2" id="KW-1185">Reference proteome</keyword>
<evidence type="ECO:0000313" key="1">
    <source>
        <dbReference type="EMBL" id="NJC25865.1"/>
    </source>
</evidence>
<evidence type="ECO:0000313" key="2">
    <source>
        <dbReference type="Proteomes" id="UP000770785"/>
    </source>
</evidence>